<accession>A0ACC0VHE6</accession>
<dbReference type="EMBL" id="CM047588">
    <property type="protein sequence ID" value="KAI9905872.1"/>
    <property type="molecule type" value="Genomic_DNA"/>
</dbReference>
<name>A0ACC0VHE6_9STRA</name>
<dbReference type="Proteomes" id="UP001163321">
    <property type="component" value="Chromosome 9"/>
</dbReference>
<organism evidence="1 2">
    <name type="scientific">Peronosclerospora sorghi</name>
    <dbReference type="NCBI Taxonomy" id="230839"/>
    <lineage>
        <taxon>Eukaryota</taxon>
        <taxon>Sar</taxon>
        <taxon>Stramenopiles</taxon>
        <taxon>Oomycota</taxon>
        <taxon>Peronosporomycetes</taxon>
        <taxon>Peronosporales</taxon>
        <taxon>Peronosporaceae</taxon>
        <taxon>Peronosclerospora</taxon>
    </lineage>
</organism>
<sequence length="264" mass="29445">MILGICATIIPFPDHNQPPRNTYQSAMGKQSMGIYCSNFRARMDTIANVLNYLQKQLVTRSAMEYLHFRELPSGINTIVGIASYTGYNQEDSLIMNQSEIDRRFFCSTFYRYYVYQERNQSPQGGPGDGAGGANCEEFEKPSRDNCLGLRHGSYHKLDNDGIVAPGTRVSGNDIIIGKTSPLPQSEDSSLEQRHQKRDASTALRSHENGIIDSLRNIFIPQIGDKFASRHGQKGTIGMSYRQEEMAFSAEGTTPDIIVNPHAIP</sequence>
<comment type="caution">
    <text evidence="1">The sequence shown here is derived from an EMBL/GenBank/DDBJ whole genome shotgun (WGS) entry which is preliminary data.</text>
</comment>
<gene>
    <name evidence="1" type="ORF">PsorP6_013553</name>
</gene>
<evidence type="ECO:0000313" key="1">
    <source>
        <dbReference type="EMBL" id="KAI9905872.1"/>
    </source>
</evidence>
<protein>
    <submittedName>
        <fullName evidence="1">Uncharacterized protein</fullName>
    </submittedName>
</protein>
<reference evidence="1 2" key="1">
    <citation type="journal article" date="2022" name="bioRxiv">
        <title>The genome of the oomycete Peronosclerospora sorghi, a cosmopolitan pathogen of maize and sorghum, is inflated with dispersed pseudogenes.</title>
        <authorList>
            <person name="Fletcher K."/>
            <person name="Martin F."/>
            <person name="Isakeit T."/>
            <person name="Cavanaugh K."/>
            <person name="Magill C."/>
            <person name="Michelmore R."/>
        </authorList>
    </citation>
    <scope>NUCLEOTIDE SEQUENCE [LARGE SCALE GENOMIC DNA]</scope>
    <source>
        <strain evidence="1">P6</strain>
    </source>
</reference>
<proteinExistence type="predicted"/>
<keyword evidence="2" id="KW-1185">Reference proteome</keyword>
<evidence type="ECO:0000313" key="2">
    <source>
        <dbReference type="Proteomes" id="UP001163321"/>
    </source>
</evidence>